<reference evidence="2" key="1">
    <citation type="submission" date="2022-06" db="EMBL/GenBank/DDBJ databases">
        <title>Complete genome sequence of Streptomyces nigrescens HEK616.</title>
        <authorList>
            <person name="Asamizu S."/>
            <person name="Onaka H."/>
        </authorList>
    </citation>
    <scope>NUCLEOTIDE SEQUENCE</scope>
    <source>
        <strain evidence="2">HEK616</strain>
        <plasmid evidence="2">SNP1</plasmid>
    </source>
</reference>
<geneLocation type="plasmid" evidence="2 3">
    <name>SNP1</name>
</geneLocation>
<gene>
    <name evidence="2" type="ORF">HEK616_81520</name>
</gene>
<sequence>MAALGPHQAQAPTIDRALTLHTAEEITRHLADLGCQDVRAGAVTPAASRTPPANTAHVYAITRAVHSQEANTITGTTNIEWTAETTKAARAQPPPVTRRRTVAQ</sequence>
<dbReference type="EMBL" id="AP026074">
    <property type="protein sequence ID" value="BDM74665.1"/>
    <property type="molecule type" value="Genomic_DNA"/>
</dbReference>
<keyword evidence="2" id="KW-0614">Plasmid</keyword>
<evidence type="ECO:0000313" key="2">
    <source>
        <dbReference type="EMBL" id="BDM74665.1"/>
    </source>
</evidence>
<proteinExistence type="predicted"/>
<evidence type="ECO:0000256" key="1">
    <source>
        <dbReference type="SAM" id="MobiDB-lite"/>
    </source>
</evidence>
<protein>
    <submittedName>
        <fullName evidence="2">Uncharacterized protein</fullName>
    </submittedName>
</protein>
<organism evidence="2 3">
    <name type="scientific">Streptomyces nigrescens</name>
    <dbReference type="NCBI Taxonomy" id="1920"/>
    <lineage>
        <taxon>Bacteria</taxon>
        <taxon>Bacillati</taxon>
        <taxon>Actinomycetota</taxon>
        <taxon>Actinomycetes</taxon>
        <taxon>Kitasatosporales</taxon>
        <taxon>Streptomycetaceae</taxon>
        <taxon>Streptomyces</taxon>
    </lineage>
</organism>
<evidence type="ECO:0000313" key="3">
    <source>
        <dbReference type="Proteomes" id="UP001059597"/>
    </source>
</evidence>
<accession>A0ABN6R8G5</accession>
<feature type="region of interest" description="Disordered" evidence="1">
    <location>
        <begin position="83"/>
        <end position="104"/>
    </location>
</feature>
<dbReference type="Proteomes" id="UP001059597">
    <property type="component" value="Plasmid SNP1"/>
</dbReference>
<name>A0ABN6R8G5_STRNI</name>
<keyword evidence="3" id="KW-1185">Reference proteome</keyword>